<feature type="domain" description="Alpha/beta hydrolase fold-3" evidence="1">
    <location>
        <begin position="19"/>
        <end position="137"/>
    </location>
</feature>
<name>A0ABY0HEL3_9PEZI</name>
<proteinExistence type="predicted"/>
<dbReference type="Gene3D" id="3.40.50.1820">
    <property type="entry name" value="alpha/beta hydrolase"/>
    <property type="match status" value="1"/>
</dbReference>
<dbReference type="Proteomes" id="UP000294003">
    <property type="component" value="Unassembled WGS sequence"/>
</dbReference>
<dbReference type="InterPro" id="IPR050466">
    <property type="entry name" value="Carboxylest/Gibb_receptor"/>
</dbReference>
<protein>
    <recommendedName>
        <fullName evidence="1">Alpha/beta hydrolase fold-3 domain-containing protein</fullName>
    </recommendedName>
</protein>
<dbReference type="PANTHER" id="PTHR23024">
    <property type="entry name" value="ARYLACETAMIDE DEACETYLASE"/>
    <property type="match status" value="1"/>
</dbReference>
<keyword evidence="3" id="KW-1185">Reference proteome</keyword>
<dbReference type="PANTHER" id="PTHR23024:SF339">
    <property type="entry name" value="ALPHA_BETA HYDROLASE FOLD-3 DOMAIN-CONTAINING PROTEIN"/>
    <property type="match status" value="1"/>
</dbReference>
<dbReference type="Pfam" id="PF07859">
    <property type="entry name" value="Abhydrolase_3"/>
    <property type="match status" value="1"/>
</dbReference>
<reference evidence="2 3" key="1">
    <citation type="submission" date="2018-06" db="EMBL/GenBank/DDBJ databases">
        <title>Complete Genomes of Monosporascus.</title>
        <authorList>
            <person name="Robinson A.J."/>
            <person name="Natvig D.O."/>
        </authorList>
    </citation>
    <scope>NUCLEOTIDE SEQUENCE [LARGE SCALE GENOMIC DNA]</scope>
    <source>
        <strain evidence="2 3">CBS 609.92</strain>
    </source>
</reference>
<accession>A0ABY0HEL3</accession>
<dbReference type="SUPFAM" id="SSF53474">
    <property type="entry name" value="alpha/beta-Hydrolases"/>
    <property type="match status" value="1"/>
</dbReference>
<evidence type="ECO:0000313" key="3">
    <source>
        <dbReference type="Proteomes" id="UP000294003"/>
    </source>
</evidence>
<evidence type="ECO:0000313" key="2">
    <source>
        <dbReference type="EMBL" id="RYO91704.1"/>
    </source>
</evidence>
<organism evidence="2 3">
    <name type="scientific">Monosporascus cannonballus</name>
    <dbReference type="NCBI Taxonomy" id="155416"/>
    <lineage>
        <taxon>Eukaryota</taxon>
        <taxon>Fungi</taxon>
        <taxon>Dikarya</taxon>
        <taxon>Ascomycota</taxon>
        <taxon>Pezizomycotina</taxon>
        <taxon>Sordariomycetes</taxon>
        <taxon>Xylariomycetidae</taxon>
        <taxon>Xylariales</taxon>
        <taxon>Xylariales incertae sedis</taxon>
        <taxon>Monosporascus</taxon>
    </lineage>
</organism>
<evidence type="ECO:0000259" key="1">
    <source>
        <dbReference type="Pfam" id="PF07859"/>
    </source>
</evidence>
<comment type="caution">
    <text evidence="2">The sequence shown here is derived from an EMBL/GenBank/DDBJ whole genome shotgun (WGS) entry which is preliminary data.</text>
</comment>
<dbReference type="EMBL" id="QJNS01000037">
    <property type="protein sequence ID" value="RYO91704.1"/>
    <property type="molecule type" value="Genomic_DNA"/>
</dbReference>
<dbReference type="InterPro" id="IPR013094">
    <property type="entry name" value="AB_hydrolase_3"/>
</dbReference>
<dbReference type="InterPro" id="IPR029058">
    <property type="entry name" value="AB_hydrolase_fold"/>
</dbReference>
<gene>
    <name evidence="2" type="ORF">DL762_002033</name>
</gene>
<sequence>MESYTIDPTTQCDNSLKALVRFHGGGFTEGEAEASMRPFFLELALKHGAVILAPDYRLRPEHEMTDVIEDIRCFWRWVEWDAQRILRESLQDIELDVTNLLVGGESAGGYLTMQTALLGMTGLPIKVLFVQYPAPDMAGILGLADESHQPGAETSVLFSAKHSFSVVEDHLAALEPGKICTRAKFGARMHLLSAMLQARRFCDLSGDNAYIDPMTSLETAGKLPPILLYHSKDDEMVSD</sequence>